<evidence type="ECO:0000256" key="1">
    <source>
        <dbReference type="SAM" id="MobiDB-lite"/>
    </source>
</evidence>
<gene>
    <name evidence="2" type="ORF">EVA_03548</name>
</gene>
<feature type="region of interest" description="Disordered" evidence="1">
    <location>
        <begin position="30"/>
        <end position="71"/>
    </location>
</feature>
<feature type="region of interest" description="Disordered" evidence="1">
    <location>
        <begin position="168"/>
        <end position="187"/>
    </location>
</feature>
<proteinExistence type="predicted"/>
<dbReference type="EMBL" id="AMCI01000649">
    <property type="protein sequence ID" value="EJX08341.1"/>
    <property type="molecule type" value="Genomic_DNA"/>
</dbReference>
<comment type="caution">
    <text evidence="2">The sequence shown here is derived from an EMBL/GenBank/DDBJ whole genome shotgun (WGS) entry which is preliminary data.</text>
</comment>
<feature type="region of interest" description="Disordered" evidence="1">
    <location>
        <begin position="201"/>
        <end position="220"/>
    </location>
</feature>
<feature type="compositionally biased region" description="Polar residues" evidence="1">
    <location>
        <begin position="34"/>
        <end position="51"/>
    </location>
</feature>
<feature type="compositionally biased region" description="Basic and acidic residues" evidence="1">
    <location>
        <begin position="52"/>
        <end position="71"/>
    </location>
</feature>
<dbReference type="AlphaFoldDB" id="J9D6F7"/>
<protein>
    <submittedName>
        <fullName evidence="2">Uncharacterized protein</fullName>
    </submittedName>
</protein>
<sequence>MNEVVLYIREALLSNSSEWRLAEHQADVPDLLPTQESNASENKDTSSSSIKQAKEKTIQTEDAKNRKEVKDNVEEQTVNAVESQANAEFVTIKPVQYITRRGKVLNMQLVTPVAQLGKEQIKQATKFAKEKKGWYDFEKGGFMMRSEEDANAMALFIEEMNVLEQKENVKEPVGQKQADGQQSVDDVEEMWKRHLRKSRAYCQGSRRKGKETGGICRRNA</sequence>
<reference evidence="2" key="1">
    <citation type="journal article" date="2012" name="PLoS ONE">
        <title>Gene sets for utilization of primary and secondary nutrition supplies in the distal gut of endangered iberian lynx.</title>
        <authorList>
            <person name="Alcaide M."/>
            <person name="Messina E."/>
            <person name="Richter M."/>
            <person name="Bargiela R."/>
            <person name="Peplies J."/>
            <person name="Huws S.A."/>
            <person name="Newbold C.J."/>
            <person name="Golyshin P.N."/>
            <person name="Simon M.A."/>
            <person name="Lopez G."/>
            <person name="Yakimov M.M."/>
            <person name="Ferrer M."/>
        </authorList>
    </citation>
    <scope>NUCLEOTIDE SEQUENCE</scope>
</reference>
<evidence type="ECO:0000313" key="2">
    <source>
        <dbReference type="EMBL" id="EJX08341.1"/>
    </source>
</evidence>
<organism evidence="2">
    <name type="scientific">gut metagenome</name>
    <dbReference type="NCBI Taxonomy" id="749906"/>
    <lineage>
        <taxon>unclassified sequences</taxon>
        <taxon>metagenomes</taxon>
        <taxon>organismal metagenomes</taxon>
    </lineage>
</organism>
<accession>J9D6F7</accession>
<name>J9D6F7_9ZZZZ</name>